<organism evidence="2 3">
    <name type="scientific">Limnoglobus roseus</name>
    <dbReference type="NCBI Taxonomy" id="2598579"/>
    <lineage>
        <taxon>Bacteria</taxon>
        <taxon>Pseudomonadati</taxon>
        <taxon>Planctomycetota</taxon>
        <taxon>Planctomycetia</taxon>
        <taxon>Gemmatales</taxon>
        <taxon>Gemmataceae</taxon>
        <taxon>Limnoglobus</taxon>
    </lineage>
</organism>
<dbReference type="KEGG" id="lrs:PX52LOC_01559"/>
<dbReference type="AlphaFoldDB" id="A0A5C1A9E3"/>
<dbReference type="OrthoDB" id="321649at2"/>
<name>A0A5C1A9E3_9BACT</name>
<feature type="region of interest" description="Disordered" evidence="1">
    <location>
        <begin position="258"/>
        <end position="280"/>
    </location>
</feature>
<evidence type="ECO:0008006" key="4">
    <source>
        <dbReference type="Google" id="ProtNLM"/>
    </source>
</evidence>
<sequence>MNPVLTELPADEAETRRALYAGTIFHLPGDAATARLIREVWAVVEAELGENPREAQFRTSDGDFFDRVGRLRKAIYTEQPFHALVAAVLRGRGFDPTRVACDPARLRVISHKGFENPAAAPIYYAHRDTWYAHSQAEITWWVPLHDVTPAETFVFYPDWFDRPVPNNSEAFDHDAWTKNGAALRIGWQNPTHGRTHTYPGQIGEFDPGREIGFAAAAGDLVLFAGAHFHQTRKNATGRTRFSLDFRTVDLADHAAGVGAPNADNRSTGCSVGDYPRLPAE</sequence>
<protein>
    <recommendedName>
        <fullName evidence="4">Phytanoyl-CoA dioxygenase family protein</fullName>
    </recommendedName>
</protein>
<reference evidence="3" key="1">
    <citation type="submission" date="2019-08" db="EMBL/GenBank/DDBJ databases">
        <title>Limnoglobus roseus gen. nov., sp. nov., a novel freshwater planctomycete with a giant genome from the family Gemmataceae.</title>
        <authorList>
            <person name="Kulichevskaya I.S."/>
            <person name="Naumoff D.G."/>
            <person name="Miroshnikov K."/>
            <person name="Ivanova A."/>
            <person name="Philippov D.A."/>
            <person name="Hakobyan A."/>
            <person name="Rijpstra I.C."/>
            <person name="Sinninghe Damste J.S."/>
            <person name="Liesack W."/>
            <person name="Dedysh S.N."/>
        </authorList>
    </citation>
    <scope>NUCLEOTIDE SEQUENCE [LARGE SCALE GENOMIC DNA]</scope>
    <source>
        <strain evidence="3">PX52</strain>
    </source>
</reference>
<dbReference type="Gene3D" id="2.60.120.620">
    <property type="entry name" value="q2cbj1_9rhob like domain"/>
    <property type="match status" value="1"/>
</dbReference>
<gene>
    <name evidence="2" type="ORF">PX52LOC_01559</name>
</gene>
<accession>A0A5C1A9E3</accession>
<keyword evidence="3" id="KW-1185">Reference proteome</keyword>
<proteinExistence type="predicted"/>
<dbReference type="Proteomes" id="UP000324974">
    <property type="component" value="Chromosome"/>
</dbReference>
<dbReference type="RefSeq" id="WP_149109543.1">
    <property type="nucleotide sequence ID" value="NZ_CP042425.1"/>
</dbReference>
<evidence type="ECO:0000313" key="2">
    <source>
        <dbReference type="EMBL" id="QEL14666.1"/>
    </source>
</evidence>
<dbReference type="SUPFAM" id="SSF51197">
    <property type="entry name" value="Clavaminate synthase-like"/>
    <property type="match status" value="1"/>
</dbReference>
<evidence type="ECO:0000313" key="3">
    <source>
        <dbReference type="Proteomes" id="UP000324974"/>
    </source>
</evidence>
<evidence type="ECO:0000256" key="1">
    <source>
        <dbReference type="SAM" id="MobiDB-lite"/>
    </source>
</evidence>
<dbReference type="EMBL" id="CP042425">
    <property type="protein sequence ID" value="QEL14666.1"/>
    <property type="molecule type" value="Genomic_DNA"/>
</dbReference>